<organism evidence="1 2">
    <name type="scientific">Shinella sedimenti</name>
    <dbReference type="NCBI Taxonomy" id="2919913"/>
    <lineage>
        <taxon>Bacteria</taxon>
        <taxon>Pseudomonadati</taxon>
        <taxon>Pseudomonadota</taxon>
        <taxon>Alphaproteobacteria</taxon>
        <taxon>Hyphomicrobiales</taxon>
        <taxon>Rhizobiaceae</taxon>
        <taxon>Shinella</taxon>
    </lineage>
</organism>
<protein>
    <submittedName>
        <fullName evidence="1">Phosphonate C-P lyase system protein PhnH</fullName>
    </submittedName>
</protein>
<dbReference type="SUPFAM" id="SSF159709">
    <property type="entry name" value="PhnH-like"/>
    <property type="match status" value="1"/>
</dbReference>
<gene>
    <name evidence="1" type="primary">phnH</name>
    <name evidence="1" type="ORF">MKI86_17920</name>
</gene>
<dbReference type="NCBIfam" id="TIGR03292">
    <property type="entry name" value="PhnH_redo"/>
    <property type="match status" value="1"/>
</dbReference>
<geneLocation type="plasmid" evidence="1">
    <name>unnamed</name>
</geneLocation>
<dbReference type="Gene3D" id="3.40.50.11310">
    <property type="entry name" value="Bacterial phosphonate metabolism protein PhnH"/>
    <property type="match status" value="1"/>
</dbReference>
<dbReference type="GO" id="GO:0016829">
    <property type="term" value="F:lyase activity"/>
    <property type="evidence" value="ECO:0007669"/>
    <property type="project" value="UniProtKB-KW"/>
</dbReference>
<dbReference type="EMBL" id="JAKVIN010000007">
    <property type="protein sequence ID" value="MCJ8151028.1"/>
    <property type="molecule type" value="Genomic_DNA"/>
</dbReference>
<keyword evidence="2" id="KW-1185">Reference proteome</keyword>
<keyword evidence="1" id="KW-0614">Plasmid</keyword>
<sequence>MTLDTRTFSGGFPEPVFAAQAVFRTVMDCMARPGTVGDIAVDVAPPPPLSPAAGAVALTLCDHDTDVWLTPALATSALPGWLAFHTGAIPTAERQNARFAFVEKGGILPSLCLFAQGTQEYPDRSTTLIVEIEAFEGGRSLAMTGPGIRTQEHIAPVGLPDMFAQFWLENGQNFPRGVDMILVAGSRVLCLPRTTVLHIKEG</sequence>
<dbReference type="InterPro" id="IPR038058">
    <property type="entry name" value="PhnH-like_sp"/>
</dbReference>
<dbReference type="InterPro" id="IPR008772">
    <property type="entry name" value="Phosphonate_metab_PhnH"/>
</dbReference>
<name>A0ABT0CQY7_9HYPH</name>
<dbReference type="Proteomes" id="UP001201844">
    <property type="component" value="Unassembled WGS sequence"/>
</dbReference>
<comment type="caution">
    <text evidence="1">The sequence shown here is derived from an EMBL/GenBank/DDBJ whole genome shotgun (WGS) entry which is preliminary data.</text>
</comment>
<dbReference type="Pfam" id="PF05845">
    <property type="entry name" value="PhnH"/>
    <property type="match status" value="1"/>
</dbReference>
<evidence type="ECO:0000313" key="2">
    <source>
        <dbReference type="Proteomes" id="UP001201844"/>
    </source>
</evidence>
<proteinExistence type="predicted"/>
<dbReference type="RefSeq" id="WP_241603550.1">
    <property type="nucleotide sequence ID" value="NZ_JAKVIN010000007.1"/>
</dbReference>
<evidence type="ECO:0000313" key="1">
    <source>
        <dbReference type="EMBL" id="MCJ8151028.1"/>
    </source>
</evidence>
<keyword evidence="1" id="KW-0456">Lyase</keyword>
<accession>A0ABT0CQY7</accession>
<reference evidence="1 2" key="1">
    <citation type="submission" date="2022-02" db="EMBL/GenBank/DDBJ databases">
        <title>Shinella B3.7 sp. nov., isolated from Sediment (Zhairuo Island).</title>
        <authorList>
            <person name="Chen G."/>
        </authorList>
    </citation>
    <scope>NUCLEOTIDE SEQUENCE [LARGE SCALE GENOMIC DNA]</scope>
    <source>
        <strain evidence="1 2">B3.7</strain>
        <plasmid evidence="1">unnamed</plasmid>
    </source>
</reference>
<dbReference type="PIRSF" id="PIRSF020680">
    <property type="entry name" value="PhnH"/>
    <property type="match status" value="1"/>
</dbReference>